<feature type="region of interest" description="Disordered" evidence="1">
    <location>
        <begin position="226"/>
        <end position="273"/>
    </location>
</feature>
<proteinExistence type="predicted"/>
<feature type="region of interest" description="Disordered" evidence="1">
    <location>
        <begin position="1"/>
        <end position="105"/>
    </location>
</feature>
<protein>
    <submittedName>
        <fullName evidence="2">Uncharacterized protein</fullName>
    </submittedName>
</protein>
<dbReference type="AlphaFoldDB" id="A0A1B7NT77"/>
<dbReference type="OrthoDB" id="4181111at2759"/>
<dbReference type="EMBL" id="LGUA01000831">
    <property type="protein sequence ID" value="OAX79985.1"/>
    <property type="molecule type" value="Genomic_DNA"/>
</dbReference>
<evidence type="ECO:0000256" key="1">
    <source>
        <dbReference type="SAM" id="MobiDB-lite"/>
    </source>
</evidence>
<keyword evidence="3" id="KW-1185">Reference proteome</keyword>
<evidence type="ECO:0000313" key="3">
    <source>
        <dbReference type="Proteomes" id="UP000091918"/>
    </source>
</evidence>
<sequence length="363" mass="39948">MGTATTKKNHSLPNRGSQQSVHSVTSSSTVGPDRATSSVRAAADGNLANDPAGVPQSGSMRLPPIDPSRAQAPGRRLPPLFPRPTPVTQPLKPAEPPSSNTNSQPAVFPATAQPTTSSTHMFQSIYLREIEFHCICAARRFWEDHRPLSMINQVIPNISRPPRPYGSDTPWRGIDILTDPGVRDLQQPTANIFRVVNQTIRNDEGLGLREYLSLIADLDWRWVQQQQQHQQQPGEQNQQPVPPLQQQEQQRLAPSRQSTLIPAPRPPSRPPNTNLVDIASQAYWPQFTTIQLLDDLHTWGEAVMEAVHRVHVGDGDKGPVELSLAELEGVVSAAKGLTLSLNGTIENYAIGEGWAKCLQSRYS</sequence>
<feature type="compositionally biased region" description="Low complexity" evidence="1">
    <location>
        <begin position="226"/>
        <end position="257"/>
    </location>
</feature>
<reference evidence="2 3" key="1">
    <citation type="submission" date="2015-07" db="EMBL/GenBank/DDBJ databases">
        <title>Emmonsia species relationships and genome sequence.</title>
        <authorList>
            <person name="Cuomo C.A."/>
            <person name="Schwartz I.S."/>
            <person name="Kenyon C."/>
            <person name="de Hoog G.S."/>
            <person name="Govender N.P."/>
            <person name="Botha A."/>
            <person name="Moreno L."/>
            <person name="de Vries M."/>
            <person name="Munoz J.F."/>
            <person name="Stielow J.B."/>
        </authorList>
    </citation>
    <scope>NUCLEOTIDE SEQUENCE [LARGE SCALE GENOMIC DNA]</scope>
    <source>
        <strain evidence="2 3">CBS 136260</strain>
    </source>
</reference>
<dbReference type="Proteomes" id="UP000091918">
    <property type="component" value="Unassembled WGS sequence"/>
</dbReference>
<comment type="caution">
    <text evidence="2">The sequence shown here is derived from an EMBL/GenBank/DDBJ whole genome shotgun (WGS) entry which is preliminary data.</text>
</comment>
<organism evidence="2 3">
    <name type="scientific">Emergomyces africanus</name>
    <dbReference type="NCBI Taxonomy" id="1955775"/>
    <lineage>
        <taxon>Eukaryota</taxon>
        <taxon>Fungi</taxon>
        <taxon>Dikarya</taxon>
        <taxon>Ascomycota</taxon>
        <taxon>Pezizomycotina</taxon>
        <taxon>Eurotiomycetes</taxon>
        <taxon>Eurotiomycetidae</taxon>
        <taxon>Onygenales</taxon>
        <taxon>Ajellomycetaceae</taxon>
        <taxon>Emergomyces</taxon>
    </lineage>
</organism>
<feature type="compositionally biased region" description="Low complexity" evidence="1">
    <location>
        <begin position="17"/>
        <end position="30"/>
    </location>
</feature>
<feature type="compositionally biased region" description="Polar residues" evidence="1">
    <location>
        <begin position="1"/>
        <end position="16"/>
    </location>
</feature>
<evidence type="ECO:0000313" key="2">
    <source>
        <dbReference type="EMBL" id="OAX79985.1"/>
    </source>
</evidence>
<name>A0A1B7NT77_9EURO</name>
<accession>A0A1B7NT77</accession>
<gene>
    <name evidence="2" type="ORF">ACJ72_05692</name>
</gene>